<dbReference type="InterPro" id="IPR051654">
    <property type="entry name" value="Meroterpenoid_MTases"/>
</dbReference>
<proteinExistence type="inferred from homology"/>
<protein>
    <recommendedName>
        <fullName evidence="7">Methyltransferase domain-containing protein</fullName>
    </recommendedName>
</protein>
<dbReference type="EMBL" id="KE504154">
    <property type="protein sequence ID" value="EPS99795.1"/>
    <property type="molecule type" value="Genomic_DNA"/>
</dbReference>
<keyword evidence="3" id="KW-0949">S-adenosyl-L-methionine</keyword>
<accession>S8FE81</accession>
<dbReference type="OrthoDB" id="2094832at2759"/>
<evidence type="ECO:0000313" key="5">
    <source>
        <dbReference type="EMBL" id="EPS99795.1"/>
    </source>
</evidence>
<reference evidence="5 6" key="1">
    <citation type="journal article" date="2012" name="Science">
        <title>The Paleozoic origin of enzymatic lignin decomposition reconstructed from 31 fungal genomes.</title>
        <authorList>
            <person name="Floudas D."/>
            <person name="Binder M."/>
            <person name="Riley R."/>
            <person name="Barry K."/>
            <person name="Blanchette R.A."/>
            <person name="Henrissat B."/>
            <person name="Martinez A.T."/>
            <person name="Otillar R."/>
            <person name="Spatafora J.W."/>
            <person name="Yadav J.S."/>
            <person name="Aerts A."/>
            <person name="Benoit I."/>
            <person name="Boyd A."/>
            <person name="Carlson A."/>
            <person name="Copeland A."/>
            <person name="Coutinho P.M."/>
            <person name="de Vries R.P."/>
            <person name="Ferreira P."/>
            <person name="Findley K."/>
            <person name="Foster B."/>
            <person name="Gaskell J."/>
            <person name="Glotzer D."/>
            <person name="Gorecki P."/>
            <person name="Heitman J."/>
            <person name="Hesse C."/>
            <person name="Hori C."/>
            <person name="Igarashi K."/>
            <person name="Jurgens J.A."/>
            <person name="Kallen N."/>
            <person name="Kersten P."/>
            <person name="Kohler A."/>
            <person name="Kuees U."/>
            <person name="Kumar T.K.A."/>
            <person name="Kuo A."/>
            <person name="LaButti K."/>
            <person name="Larrondo L.F."/>
            <person name="Lindquist E."/>
            <person name="Ling A."/>
            <person name="Lombard V."/>
            <person name="Lucas S."/>
            <person name="Lundell T."/>
            <person name="Martin R."/>
            <person name="McLaughlin D.J."/>
            <person name="Morgenstern I."/>
            <person name="Morin E."/>
            <person name="Murat C."/>
            <person name="Nagy L.G."/>
            <person name="Nolan M."/>
            <person name="Ohm R.A."/>
            <person name="Patyshakuliyeva A."/>
            <person name="Rokas A."/>
            <person name="Ruiz-Duenas F.J."/>
            <person name="Sabat G."/>
            <person name="Salamov A."/>
            <person name="Samejima M."/>
            <person name="Schmutz J."/>
            <person name="Slot J.C."/>
            <person name="St John F."/>
            <person name="Stenlid J."/>
            <person name="Sun H."/>
            <person name="Sun S."/>
            <person name="Syed K."/>
            <person name="Tsang A."/>
            <person name="Wiebenga A."/>
            <person name="Young D."/>
            <person name="Pisabarro A."/>
            <person name="Eastwood D.C."/>
            <person name="Martin F."/>
            <person name="Cullen D."/>
            <person name="Grigoriev I.V."/>
            <person name="Hibbett D.S."/>
        </authorList>
    </citation>
    <scope>NUCLEOTIDE SEQUENCE</scope>
    <source>
        <strain evidence="6">FP-58527</strain>
    </source>
</reference>
<keyword evidence="2" id="KW-0808">Transferase</keyword>
<dbReference type="PANTHER" id="PTHR35897:SF1">
    <property type="entry name" value="METHYLTRANSFERASE AUSD"/>
    <property type="match status" value="1"/>
</dbReference>
<dbReference type="Gene3D" id="3.40.50.150">
    <property type="entry name" value="Vaccinia Virus protein VP39"/>
    <property type="match status" value="1"/>
</dbReference>
<dbReference type="eggNOG" id="ENOG502S0S9">
    <property type="taxonomic scope" value="Eukaryota"/>
</dbReference>
<dbReference type="SUPFAM" id="SSF53335">
    <property type="entry name" value="S-adenosyl-L-methionine-dependent methyltransferases"/>
    <property type="match status" value="1"/>
</dbReference>
<dbReference type="Proteomes" id="UP000015241">
    <property type="component" value="Unassembled WGS sequence"/>
</dbReference>
<evidence type="ECO:0008006" key="7">
    <source>
        <dbReference type="Google" id="ProtNLM"/>
    </source>
</evidence>
<dbReference type="AlphaFoldDB" id="S8FE81"/>
<comment type="pathway">
    <text evidence="1">Secondary metabolite biosynthesis.</text>
</comment>
<organism evidence="5 6">
    <name type="scientific">Fomitopsis schrenkii</name>
    <name type="common">Brown rot fungus</name>
    <dbReference type="NCBI Taxonomy" id="2126942"/>
    <lineage>
        <taxon>Eukaryota</taxon>
        <taxon>Fungi</taxon>
        <taxon>Dikarya</taxon>
        <taxon>Basidiomycota</taxon>
        <taxon>Agaricomycotina</taxon>
        <taxon>Agaricomycetes</taxon>
        <taxon>Polyporales</taxon>
        <taxon>Fomitopsis</taxon>
    </lineage>
</organism>
<dbReference type="PANTHER" id="PTHR35897">
    <property type="entry name" value="METHYLTRANSFERASE AUSD"/>
    <property type="match status" value="1"/>
</dbReference>
<dbReference type="InterPro" id="IPR029063">
    <property type="entry name" value="SAM-dependent_MTases_sf"/>
</dbReference>
<evidence type="ECO:0000256" key="3">
    <source>
        <dbReference type="ARBA" id="ARBA00022691"/>
    </source>
</evidence>
<evidence type="ECO:0000256" key="1">
    <source>
        <dbReference type="ARBA" id="ARBA00005179"/>
    </source>
</evidence>
<name>S8FE81_FOMSC</name>
<dbReference type="HOGENOM" id="CLU_051542_1_1_1"/>
<dbReference type="GO" id="GO:0016740">
    <property type="term" value="F:transferase activity"/>
    <property type="evidence" value="ECO:0007669"/>
    <property type="project" value="UniProtKB-KW"/>
</dbReference>
<evidence type="ECO:0000313" key="6">
    <source>
        <dbReference type="Proteomes" id="UP000015241"/>
    </source>
</evidence>
<evidence type="ECO:0000256" key="2">
    <source>
        <dbReference type="ARBA" id="ARBA00022679"/>
    </source>
</evidence>
<sequence>MDKLHAALHAPLDDKLYRLDAEETAFYKAKTGIDDDDKLKEHIVQVQRDAYQVYPYMCILWFTFARVKIARHPAYSHLLKLGRERDDALFIDVGCCFGNDIRKAISDGFPSKNCIGTDIQGAFWKLGYRLFKDTPETFPVPFLEGDILDPAFLTLSPPAQTPPPGAPDLASLTTLTPLAGRLSAIHASMFFHLFTEEKQLHVARALAGLLAPTRDAVIFGWHTGEPEKGMMKSATLANGDPIPMFCHSAESWREMWEGEVFERGAVEVRAELQPLDAPPGVVPTSLQLWQLVWSVTRL</sequence>
<dbReference type="STRING" id="743788.S8FE81"/>
<gene>
    <name evidence="5" type="ORF">FOMPIDRAFT_1163729</name>
</gene>
<evidence type="ECO:0000256" key="4">
    <source>
        <dbReference type="ARBA" id="ARBA00038314"/>
    </source>
</evidence>
<keyword evidence="6" id="KW-1185">Reference proteome</keyword>
<dbReference type="InParanoid" id="S8FE81"/>
<comment type="similarity">
    <text evidence="4">Belongs to the class I-like SAM-binding methyltransferase superfamily.</text>
</comment>